<evidence type="ECO:0000259" key="5">
    <source>
        <dbReference type="PROSITE" id="PS51790"/>
    </source>
</evidence>
<feature type="signal peptide" evidence="4">
    <location>
        <begin position="1"/>
        <end position="25"/>
    </location>
</feature>
<sequence length="181" mass="19698">MNRRNALQTLTTLVALPWLPACSRASDTGAAAAPAGAKTASSKIVRLNRPAAAWWDQVSPAAYRMLFEEDTEPSFSSPLDKEKRDGTFVCAACHLPLFDSAHKFDSGTGWPSFTRPVAGHIGTKKDFKLVWPRTEYHCARCGGHQGHVFDDGPPPRGERWCNNGVALAFVPKGQPLPALRS</sequence>
<evidence type="ECO:0000313" key="7">
    <source>
        <dbReference type="Proteomes" id="UP001566331"/>
    </source>
</evidence>
<dbReference type="SUPFAM" id="SSF51316">
    <property type="entry name" value="Mss4-like"/>
    <property type="match status" value="1"/>
</dbReference>
<keyword evidence="4" id="KW-0732">Signal</keyword>
<dbReference type="InterPro" id="IPR028427">
    <property type="entry name" value="Met_Sox_Rdtase_MsrB"/>
</dbReference>
<dbReference type="InterPro" id="IPR011057">
    <property type="entry name" value="Mss4-like_sf"/>
</dbReference>
<evidence type="ECO:0000256" key="3">
    <source>
        <dbReference type="ARBA" id="ARBA00048488"/>
    </source>
</evidence>
<keyword evidence="7" id="KW-1185">Reference proteome</keyword>
<dbReference type="PROSITE" id="PS51790">
    <property type="entry name" value="MSRB"/>
    <property type="match status" value="1"/>
</dbReference>
<dbReference type="Gene3D" id="2.170.150.20">
    <property type="entry name" value="Peptide methionine sulfoxide reductase"/>
    <property type="match status" value="1"/>
</dbReference>
<dbReference type="NCBIfam" id="TIGR00357">
    <property type="entry name" value="peptide-methionine (R)-S-oxide reductase MsrB"/>
    <property type="match status" value="1"/>
</dbReference>
<feature type="chain" id="PRO_5046239989" description="peptide-methionine (R)-S-oxide reductase" evidence="4">
    <location>
        <begin position="26"/>
        <end position="181"/>
    </location>
</feature>
<evidence type="ECO:0000313" key="6">
    <source>
        <dbReference type="EMBL" id="MEZ0475807.1"/>
    </source>
</evidence>
<organism evidence="6 7">
    <name type="scientific">Luteimonas salinilitoris</name>
    <dbReference type="NCBI Taxonomy" id="3237697"/>
    <lineage>
        <taxon>Bacteria</taxon>
        <taxon>Pseudomonadati</taxon>
        <taxon>Pseudomonadota</taxon>
        <taxon>Gammaproteobacteria</taxon>
        <taxon>Lysobacterales</taxon>
        <taxon>Lysobacteraceae</taxon>
        <taxon>Luteimonas</taxon>
    </lineage>
</organism>
<evidence type="ECO:0000256" key="1">
    <source>
        <dbReference type="ARBA" id="ARBA00012499"/>
    </source>
</evidence>
<feature type="domain" description="MsrB" evidence="5">
    <location>
        <begin position="51"/>
        <end position="172"/>
    </location>
</feature>
<dbReference type="Proteomes" id="UP001566331">
    <property type="component" value="Unassembled WGS sequence"/>
</dbReference>
<dbReference type="GO" id="GO:0033743">
    <property type="term" value="F:peptide-methionine (R)-S-oxide reductase activity"/>
    <property type="evidence" value="ECO:0007669"/>
    <property type="project" value="UniProtKB-EC"/>
</dbReference>
<dbReference type="Pfam" id="PF01641">
    <property type="entry name" value="SelR"/>
    <property type="match status" value="1"/>
</dbReference>
<name>A0ABV4HSS9_9GAMM</name>
<reference evidence="6 7" key="1">
    <citation type="submission" date="2024-07" db="EMBL/GenBank/DDBJ databases">
        <title>Luteimonas salilacus sp. nov., isolated from the shore soil of Salt Lake in Tibet of China.</title>
        <authorList>
            <person name="Zhang X."/>
            <person name="Li A."/>
        </authorList>
    </citation>
    <scope>NUCLEOTIDE SEQUENCE [LARGE SCALE GENOMIC DNA]</scope>
    <source>
        <strain evidence="6 7">B3-2-R+30</strain>
    </source>
</reference>
<accession>A0ABV4HSS9</accession>
<proteinExistence type="predicted"/>
<dbReference type="PANTHER" id="PTHR10173">
    <property type="entry name" value="METHIONINE SULFOXIDE REDUCTASE"/>
    <property type="match status" value="1"/>
</dbReference>
<protein>
    <recommendedName>
        <fullName evidence="1">peptide-methionine (R)-S-oxide reductase</fullName>
        <ecNumber evidence="1">1.8.4.12</ecNumber>
    </recommendedName>
</protein>
<dbReference type="EC" id="1.8.4.12" evidence="1"/>
<keyword evidence="2 6" id="KW-0560">Oxidoreductase</keyword>
<gene>
    <name evidence="6" type="primary">msrB</name>
    <name evidence="6" type="ORF">AB6713_14470</name>
</gene>
<comment type="caution">
    <text evidence="6">The sequence shown here is derived from an EMBL/GenBank/DDBJ whole genome shotgun (WGS) entry which is preliminary data.</text>
</comment>
<evidence type="ECO:0000256" key="4">
    <source>
        <dbReference type="SAM" id="SignalP"/>
    </source>
</evidence>
<evidence type="ECO:0000256" key="2">
    <source>
        <dbReference type="ARBA" id="ARBA00023002"/>
    </source>
</evidence>
<dbReference type="RefSeq" id="WP_370565341.1">
    <property type="nucleotide sequence ID" value="NZ_JBFWIB010000015.1"/>
</dbReference>
<dbReference type="PANTHER" id="PTHR10173:SF57">
    <property type="entry name" value="PEPTIDE-METHIONINE (R)-S-OXIDE REDUCTASE"/>
    <property type="match status" value="1"/>
</dbReference>
<dbReference type="InterPro" id="IPR002579">
    <property type="entry name" value="Met_Sox_Rdtase_MsrB_dom"/>
</dbReference>
<comment type="catalytic activity">
    <reaction evidence="3">
        <text>L-methionyl-[protein] + [thioredoxin]-disulfide + H2O = L-methionyl-(R)-S-oxide-[protein] + [thioredoxin]-dithiol</text>
        <dbReference type="Rhea" id="RHEA:24164"/>
        <dbReference type="Rhea" id="RHEA-COMP:10698"/>
        <dbReference type="Rhea" id="RHEA-COMP:10700"/>
        <dbReference type="Rhea" id="RHEA-COMP:12313"/>
        <dbReference type="Rhea" id="RHEA-COMP:12314"/>
        <dbReference type="ChEBI" id="CHEBI:15377"/>
        <dbReference type="ChEBI" id="CHEBI:16044"/>
        <dbReference type="ChEBI" id="CHEBI:29950"/>
        <dbReference type="ChEBI" id="CHEBI:45764"/>
        <dbReference type="ChEBI" id="CHEBI:50058"/>
        <dbReference type="EC" id="1.8.4.12"/>
    </reaction>
</comment>
<dbReference type="EMBL" id="JBFWIC010000022">
    <property type="protein sequence ID" value="MEZ0475807.1"/>
    <property type="molecule type" value="Genomic_DNA"/>
</dbReference>